<feature type="signal peptide" evidence="2">
    <location>
        <begin position="1"/>
        <end position="30"/>
    </location>
</feature>
<accession>A0A1U7LU34</accession>
<evidence type="ECO:0000256" key="1">
    <source>
        <dbReference type="SAM" id="Phobius"/>
    </source>
</evidence>
<evidence type="ECO:0000256" key="2">
    <source>
        <dbReference type="SAM" id="SignalP"/>
    </source>
</evidence>
<dbReference type="STRING" id="1198029.A0A1U7LU34"/>
<evidence type="ECO:0000313" key="3">
    <source>
        <dbReference type="EMBL" id="OLL26128.1"/>
    </source>
</evidence>
<feature type="transmembrane region" description="Helical" evidence="1">
    <location>
        <begin position="380"/>
        <end position="400"/>
    </location>
</feature>
<keyword evidence="1" id="KW-1133">Transmembrane helix</keyword>
<sequence>MLAMPRFLSAPVFFTLFFSSLSLWIQPISPLPVNQQLGSPQTPEYWEKQTDAACLSAMTSIPHNPVGILACYNVISMNLYSGRFTAELRLYQAREFIGVDVEGRQKWLSIQFDHSTLTESGINTSITKRNLAFLRKRQLLTVTQKLDFKLIQIYTFEALVNNDETSLSIDNQHLVTPRLSIIVDLNQKQTSFDLNSSTIQFIAGVFSNPTAAQTSRDPSFNAAHERTNKSVIATPKSTNAPLAAKIPNTPVIQDTNKKTAIATPKSTSPPVAAKTPKTPDIKQTNKTAFATPELANSPTTAAKTRIPVIQQTIKTAIATPKATDPPAAAKTPPCPKNETLPIFIPAHENLAVVASPSPAKFVLPGRTFGIVPISFYLFNAYWFAFTAIILVGACFAINFVEGLRKKQCMEYREYSTQGFTSYREIHSRVNPFLLLVQAALNIYPI</sequence>
<dbReference type="AlphaFoldDB" id="A0A1U7LU34"/>
<proteinExistence type="predicted"/>
<dbReference type="EMBL" id="LXFE01000239">
    <property type="protein sequence ID" value="OLL26128.1"/>
    <property type="molecule type" value="Genomic_DNA"/>
</dbReference>
<keyword evidence="1" id="KW-0812">Transmembrane</keyword>
<keyword evidence="4" id="KW-1185">Reference proteome</keyword>
<name>A0A1U7LU34_NEOID</name>
<dbReference type="OrthoDB" id="2596908at2759"/>
<organism evidence="3 4">
    <name type="scientific">Neolecta irregularis (strain DAH-3)</name>
    <dbReference type="NCBI Taxonomy" id="1198029"/>
    <lineage>
        <taxon>Eukaryota</taxon>
        <taxon>Fungi</taxon>
        <taxon>Dikarya</taxon>
        <taxon>Ascomycota</taxon>
        <taxon>Taphrinomycotina</taxon>
        <taxon>Neolectales</taxon>
        <taxon>Neolectaceae</taxon>
        <taxon>Neolecta</taxon>
    </lineage>
</organism>
<gene>
    <name evidence="3" type="ORF">NEOLI_000634</name>
</gene>
<keyword evidence="2" id="KW-0732">Signal</keyword>
<reference evidence="3 4" key="1">
    <citation type="submission" date="2016-04" db="EMBL/GenBank/DDBJ databases">
        <title>Evolutionary innovation and constraint leading to complex multicellularity in the Ascomycota.</title>
        <authorList>
            <person name="Cisse O."/>
            <person name="Nguyen A."/>
            <person name="Hewitt D.A."/>
            <person name="Jedd G."/>
            <person name="Stajich J.E."/>
        </authorList>
    </citation>
    <scope>NUCLEOTIDE SEQUENCE [LARGE SCALE GENOMIC DNA]</scope>
    <source>
        <strain evidence="3 4">DAH-3</strain>
    </source>
</reference>
<keyword evidence="1" id="KW-0472">Membrane</keyword>
<evidence type="ECO:0000313" key="4">
    <source>
        <dbReference type="Proteomes" id="UP000186594"/>
    </source>
</evidence>
<protein>
    <submittedName>
        <fullName evidence="3">Uncharacterized protein</fullName>
    </submittedName>
</protein>
<comment type="caution">
    <text evidence="3">The sequence shown here is derived from an EMBL/GenBank/DDBJ whole genome shotgun (WGS) entry which is preliminary data.</text>
</comment>
<feature type="chain" id="PRO_5012482433" evidence="2">
    <location>
        <begin position="31"/>
        <end position="445"/>
    </location>
</feature>
<dbReference type="Proteomes" id="UP000186594">
    <property type="component" value="Unassembled WGS sequence"/>
</dbReference>